<feature type="chain" id="PRO_5040805595" evidence="3">
    <location>
        <begin position="22"/>
        <end position="505"/>
    </location>
</feature>
<accession>A0A9X3FH33</accession>
<evidence type="ECO:0000256" key="3">
    <source>
        <dbReference type="SAM" id="SignalP"/>
    </source>
</evidence>
<feature type="domain" description="SGNH hydrolase-type esterase" evidence="4">
    <location>
        <begin position="279"/>
        <end position="477"/>
    </location>
</feature>
<evidence type="ECO:0000256" key="1">
    <source>
        <dbReference type="ARBA" id="ARBA00008668"/>
    </source>
</evidence>
<evidence type="ECO:0000256" key="2">
    <source>
        <dbReference type="ARBA" id="ARBA00022801"/>
    </source>
</evidence>
<dbReference type="Pfam" id="PF00657">
    <property type="entry name" value="Lipase_GDSL"/>
    <property type="match status" value="1"/>
</dbReference>
<dbReference type="PANTHER" id="PTHR43695">
    <property type="entry name" value="PUTATIVE (AFU_ORTHOLOGUE AFUA_2G17250)-RELATED"/>
    <property type="match status" value="1"/>
</dbReference>
<feature type="signal peptide" evidence="3">
    <location>
        <begin position="1"/>
        <end position="21"/>
    </location>
</feature>
<dbReference type="GO" id="GO:0016788">
    <property type="term" value="F:hydrolase activity, acting on ester bonds"/>
    <property type="evidence" value="ECO:0007669"/>
    <property type="project" value="UniProtKB-ARBA"/>
</dbReference>
<comment type="caution">
    <text evidence="5">The sequence shown here is derived from an EMBL/GenBank/DDBJ whole genome shotgun (WGS) entry which is preliminary data.</text>
</comment>
<dbReference type="PANTHER" id="PTHR43695:SF1">
    <property type="entry name" value="RHAMNOGALACTURONAN ACETYLESTERASE"/>
    <property type="match status" value="1"/>
</dbReference>
<dbReference type="InterPro" id="IPR037459">
    <property type="entry name" value="RhgT-like"/>
</dbReference>
<dbReference type="InterPro" id="IPR036514">
    <property type="entry name" value="SGNH_hydro_sf"/>
</dbReference>
<comment type="similarity">
    <text evidence="1">Belongs to the 'GDSL' lipolytic enzyme family.</text>
</comment>
<evidence type="ECO:0000259" key="4">
    <source>
        <dbReference type="Pfam" id="PF13472"/>
    </source>
</evidence>
<dbReference type="Gene3D" id="3.40.50.1110">
    <property type="entry name" value="SGNH hydrolase"/>
    <property type="match status" value="2"/>
</dbReference>
<gene>
    <name evidence="5" type="ORF">OU798_22140</name>
</gene>
<dbReference type="Pfam" id="PF13472">
    <property type="entry name" value="Lipase_GDSL_2"/>
    <property type="match status" value="1"/>
</dbReference>
<dbReference type="InterPro" id="IPR013830">
    <property type="entry name" value="SGNH_hydro"/>
</dbReference>
<evidence type="ECO:0000313" key="5">
    <source>
        <dbReference type="EMBL" id="MCY1723065.1"/>
    </source>
</evidence>
<reference evidence="5" key="1">
    <citation type="submission" date="2022-11" db="EMBL/GenBank/DDBJ databases">
        <title>Marilongibacter aestuarii gen. nov., sp. nov., isolated from tidal flat sediment.</title>
        <authorList>
            <person name="Jiayan W."/>
        </authorList>
    </citation>
    <scope>NUCLEOTIDE SEQUENCE</scope>
    <source>
        <strain evidence="5">Z1-6</strain>
    </source>
</reference>
<keyword evidence="2" id="KW-0378">Hydrolase</keyword>
<evidence type="ECO:0000313" key="6">
    <source>
        <dbReference type="Proteomes" id="UP001145087"/>
    </source>
</evidence>
<organism evidence="5 6">
    <name type="scientific">Draconibacterium aestuarii</name>
    <dbReference type="NCBI Taxonomy" id="2998507"/>
    <lineage>
        <taxon>Bacteria</taxon>
        <taxon>Pseudomonadati</taxon>
        <taxon>Bacteroidota</taxon>
        <taxon>Bacteroidia</taxon>
        <taxon>Marinilabiliales</taxon>
        <taxon>Prolixibacteraceae</taxon>
        <taxon>Draconibacterium</taxon>
    </lineage>
</organism>
<dbReference type="RefSeq" id="WP_343335390.1">
    <property type="nucleotide sequence ID" value="NZ_JAPOHD010000066.1"/>
</dbReference>
<keyword evidence="3" id="KW-0732">Signal</keyword>
<dbReference type="PROSITE" id="PS51257">
    <property type="entry name" value="PROKAR_LIPOPROTEIN"/>
    <property type="match status" value="1"/>
</dbReference>
<dbReference type="EMBL" id="JAPOHD010000066">
    <property type="protein sequence ID" value="MCY1723065.1"/>
    <property type="molecule type" value="Genomic_DNA"/>
</dbReference>
<keyword evidence="6" id="KW-1185">Reference proteome</keyword>
<dbReference type="InterPro" id="IPR001087">
    <property type="entry name" value="GDSL"/>
</dbReference>
<dbReference type="CDD" id="cd01821">
    <property type="entry name" value="Rhamnogalacturan_acetylesterase_like"/>
    <property type="match status" value="2"/>
</dbReference>
<dbReference type="AlphaFoldDB" id="A0A9X3FH33"/>
<sequence>MIRILSLLVFIGFLFACTPAAKETATRKPTIFIIGDSTVKNSRGDGSGGLWGWGDPLVQYFDTSRINIENHALGGTSSRTYRSKGLWDAVLRKLQPGDYLLIQFGHNDNGPINDDFRARGTIKGFSDATEEIDNMLTGVHEVVHTYGWYIRQYIAEAKSKGVTPVVMSPIPRNDWENGKVPRNDTTYGYWAKEVATLEEVQFINLNEKMAAAMEEMGEDSVTGNYFFKRDHTHTSAKGAILSASLIVEGLQEADESNLKDYLLENPVIQFPVKKKLLIIGDSTVANGNDSIVGWGRELSAFIDTTRITVINRARGGRSSRTFLYEGLWQKALDELSPNDFLLIQFGHNDGGNIDKAKFRGSLNGTGDDTQEITRPDSTIEVVHSYGWYMKKYIAEAKAKDVEVIVLSQIPRNEWPDGKVERVADSYGGWAKEAAEMEGALFLDLNEAVAVKYELMGPKKVKAFFPGDHTHTNAEGAEFNAQTLAELIENCQDCTLRYYVNLSANN</sequence>
<dbReference type="Proteomes" id="UP001145087">
    <property type="component" value="Unassembled WGS sequence"/>
</dbReference>
<proteinExistence type="inferred from homology"/>
<name>A0A9X3FH33_9BACT</name>
<protein>
    <submittedName>
        <fullName evidence="5">Rhamnogalacturonan acetylesterase</fullName>
    </submittedName>
</protein>
<dbReference type="SUPFAM" id="SSF52266">
    <property type="entry name" value="SGNH hydrolase"/>
    <property type="match status" value="2"/>
</dbReference>